<organism evidence="6 7">
    <name type="scientific">Panagrolaimus superbus</name>
    <dbReference type="NCBI Taxonomy" id="310955"/>
    <lineage>
        <taxon>Eukaryota</taxon>
        <taxon>Metazoa</taxon>
        <taxon>Ecdysozoa</taxon>
        <taxon>Nematoda</taxon>
        <taxon>Chromadorea</taxon>
        <taxon>Rhabditida</taxon>
        <taxon>Tylenchina</taxon>
        <taxon>Panagrolaimomorpha</taxon>
        <taxon>Panagrolaimoidea</taxon>
        <taxon>Panagrolaimidae</taxon>
        <taxon>Panagrolaimus</taxon>
    </lineage>
</organism>
<evidence type="ECO:0000256" key="3">
    <source>
        <dbReference type="ARBA" id="ARBA00022737"/>
    </source>
</evidence>
<name>A0A914Z1P2_9BILA</name>
<accession>A0A914Z1P2</accession>
<dbReference type="PANTHER" id="PTHR15722:SF2">
    <property type="entry name" value="INTRAFLAGELLAR TRANSPORT PROTEIN 172 HOMOLOG"/>
    <property type="match status" value="1"/>
</dbReference>
<dbReference type="WBParaSite" id="PSU_v2.g6278.t1">
    <property type="protein sequence ID" value="PSU_v2.g6278.t1"/>
    <property type="gene ID" value="PSU_v2.g6278"/>
</dbReference>
<reference evidence="7" key="1">
    <citation type="submission" date="2022-11" db="UniProtKB">
        <authorList>
            <consortium name="WormBaseParasite"/>
        </authorList>
    </citation>
    <scope>IDENTIFICATION</scope>
</reference>
<keyword evidence="3" id="KW-0677">Repeat</keyword>
<keyword evidence="6" id="KW-1185">Reference proteome</keyword>
<dbReference type="GO" id="GO:0036064">
    <property type="term" value="C:ciliary basal body"/>
    <property type="evidence" value="ECO:0007669"/>
    <property type="project" value="TreeGrafter"/>
</dbReference>
<evidence type="ECO:0000256" key="4">
    <source>
        <dbReference type="ARBA" id="ARBA00023069"/>
    </source>
</evidence>
<evidence type="ECO:0000313" key="6">
    <source>
        <dbReference type="Proteomes" id="UP000887577"/>
    </source>
</evidence>
<dbReference type="AlphaFoldDB" id="A0A914Z1P2"/>
<keyword evidence="4" id="KW-0969">Cilium</keyword>
<dbReference type="PANTHER" id="PTHR15722">
    <property type="entry name" value="IFT140/172-RELATED"/>
    <property type="match status" value="1"/>
</dbReference>
<evidence type="ECO:0000256" key="1">
    <source>
        <dbReference type="ARBA" id="ARBA00004138"/>
    </source>
</evidence>
<sequence>MSWSQRRGAWDEGQILTIKNLYVVTALTWKPDGSTILCGNLSGLVLSIDCALKRALIKNQFETTFVSPSQVVVRDINSDARCIVRSEKGLSITDIRVMGRTSRYVIAYTASTLIMVDRETEKVCIYKFVEKVFYNF</sequence>
<keyword evidence="2" id="KW-0853">WD repeat</keyword>
<dbReference type="Proteomes" id="UP000887577">
    <property type="component" value="Unplaced"/>
</dbReference>
<keyword evidence="5" id="KW-0966">Cell projection</keyword>
<dbReference type="GO" id="GO:0005930">
    <property type="term" value="C:axoneme"/>
    <property type="evidence" value="ECO:0007669"/>
    <property type="project" value="TreeGrafter"/>
</dbReference>
<evidence type="ECO:0000313" key="7">
    <source>
        <dbReference type="WBParaSite" id="PSU_v2.g6278.t1"/>
    </source>
</evidence>
<evidence type="ECO:0000256" key="5">
    <source>
        <dbReference type="ARBA" id="ARBA00023273"/>
    </source>
</evidence>
<dbReference type="GO" id="GO:0042073">
    <property type="term" value="P:intraciliary transport"/>
    <property type="evidence" value="ECO:0007669"/>
    <property type="project" value="TreeGrafter"/>
</dbReference>
<protein>
    <submittedName>
        <fullName evidence="7">Uncharacterized protein</fullName>
    </submittedName>
</protein>
<proteinExistence type="predicted"/>
<evidence type="ECO:0000256" key="2">
    <source>
        <dbReference type="ARBA" id="ARBA00022574"/>
    </source>
</evidence>
<dbReference type="GO" id="GO:0030992">
    <property type="term" value="C:intraciliary transport particle B"/>
    <property type="evidence" value="ECO:0007669"/>
    <property type="project" value="TreeGrafter"/>
</dbReference>
<comment type="subcellular location">
    <subcellularLocation>
        <location evidence="1">Cell projection</location>
        <location evidence="1">Cilium</location>
    </subcellularLocation>
</comment>